<accession>A0A9I9EG79</accession>
<dbReference type="SUPFAM" id="SSF56112">
    <property type="entry name" value="Protein kinase-like (PK-like)"/>
    <property type="match status" value="1"/>
</dbReference>
<dbReference type="InterPro" id="IPR027417">
    <property type="entry name" value="P-loop_NTPase"/>
</dbReference>
<dbReference type="GO" id="GO:0003924">
    <property type="term" value="F:GTPase activity"/>
    <property type="evidence" value="ECO:0007669"/>
    <property type="project" value="InterPro"/>
</dbReference>
<dbReference type="Pfam" id="PF00071">
    <property type="entry name" value="Ras"/>
    <property type="match status" value="1"/>
</dbReference>
<dbReference type="EnsemblPlants" id="MELO3C033048.2.1">
    <property type="protein sequence ID" value="MELO3C033048.2.1"/>
    <property type="gene ID" value="MELO3C033048.2"/>
</dbReference>
<dbReference type="SUPFAM" id="SSF52540">
    <property type="entry name" value="P-loop containing nucleoside triphosphate hydrolases"/>
    <property type="match status" value="1"/>
</dbReference>
<dbReference type="AlphaFoldDB" id="A0A9I9EG79"/>
<dbReference type="Gramene" id="MELO3C033048.2.1">
    <property type="protein sequence ID" value="MELO3C033048.2.1"/>
    <property type="gene ID" value="MELO3C033048.2"/>
</dbReference>
<sequence>MSLEQYVETYGDQCSRSTRCIRPSLKTLRSSIAKDLVCSSVVVQNRFVRRHNRLSVTVHRLPCKKLEDYVVIEHIGKGAFGLVFLVYHKTEKKKNETNFCSYGKANREVQRHYQLSVLFEKSRAKTTMAHKVDHEYDYLFKIVLIGDSDVGKFNILSRFIRNEFFLESKPTIDLLG</sequence>
<dbReference type="InterPro" id="IPR011009">
    <property type="entry name" value="Kinase-like_dom_sf"/>
</dbReference>
<name>A0A9I9EG79_CUCME</name>
<dbReference type="Gene3D" id="3.30.200.20">
    <property type="entry name" value="Phosphorylase Kinase, domain 1"/>
    <property type="match status" value="1"/>
</dbReference>
<protein>
    <recommendedName>
        <fullName evidence="2">Protein kinase domain-containing protein</fullName>
    </recommendedName>
</protein>
<organism evidence="1">
    <name type="scientific">Cucumis melo</name>
    <name type="common">Muskmelon</name>
    <dbReference type="NCBI Taxonomy" id="3656"/>
    <lineage>
        <taxon>Eukaryota</taxon>
        <taxon>Viridiplantae</taxon>
        <taxon>Streptophyta</taxon>
        <taxon>Embryophyta</taxon>
        <taxon>Tracheophyta</taxon>
        <taxon>Spermatophyta</taxon>
        <taxon>Magnoliopsida</taxon>
        <taxon>eudicotyledons</taxon>
        <taxon>Gunneridae</taxon>
        <taxon>Pentapetalae</taxon>
        <taxon>rosids</taxon>
        <taxon>fabids</taxon>
        <taxon>Cucurbitales</taxon>
        <taxon>Cucurbitaceae</taxon>
        <taxon>Benincaseae</taxon>
        <taxon>Cucumis</taxon>
    </lineage>
</organism>
<evidence type="ECO:0008006" key="2">
    <source>
        <dbReference type="Google" id="ProtNLM"/>
    </source>
</evidence>
<evidence type="ECO:0000313" key="1">
    <source>
        <dbReference type="EnsemblPlants" id="MELO3C033048.2.1"/>
    </source>
</evidence>
<dbReference type="Gene3D" id="3.40.50.300">
    <property type="entry name" value="P-loop containing nucleotide triphosphate hydrolases"/>
    <property type="match status" value="1"/>
</dbReference>
<reference evidence="1" key="1">
    <citation type="submission" date="2023-03" db="UniProtKB">
        <authorList>
            <consortium name="EnsemblPlants"/>
        </authorList>
    </citation>
    <scope>IDENTIFICATION</scope>
</reference>
<proteinExistence type="predicted"/>
<dbReference type="InterPro" id="IPR001806">
    <property type="entry name" value="Small_GTPase"/>
</dbReference>
<dbReference type="GO" id="GO:0005525">
    <property type="term" value="F:GTP binding"/>
    <property type="evidence" value="ECO:0007669"/>
    <property type="project" value="InterPro"/>
</dbReference>